<evidence type="ECO:0000259" key="1">
    <source>
        <dbReference type="PROSITE" id="PS51186"/>
    </source>
</evidence>
<evidence type="ECO:0000313" key="2">
    <source>
        <dbReference type="EMBL" id="MBB3972544.1"/>
    </source>
</evidence>
<comment type="caution">
    <text evidence="2">The sequence shown here is derived from an EMBL/GenBank/DDBJ whole genome shotgun (WGS) entry which is preliminary data.</text>
</comment>
<dbReference type="GO" id="GO:0016747">
    <property type="term" value="F:acyltransferase activity, transferring groups other than amino-acyl groups"/>
    <property type="evidence" value="ECO:0007669"/>
    <property type="project" value="InterPro"/>
</dbReference>
<dbReference type="AlphaFoldDB" id="A0A7W6GGB5"/>
<feature type="domain" description="N-acetyltransferase" evidence="1">
    <location>
        <begin position="132"/>
        <end position="273"/>
    </location>
</feature>
<dbReference type="PROSITE" id="PS51186">
    <property type="entry name" value="GNAT"/>
    <property type="match status" value="1"/>
</dbReference>
<name>A0A7W6GGB5_9HYPH</name>
<dbReference type="EMBL" id="JACIDR010000001">
    <property type="protein sequence ID" value="MBB3972544.1"/>
    <property type="molecule type" value="Genomic_DNA"/>
</dbReference>
<gene>
    <name evidence="2" type="ORF">GGR24_001177</name>
</gene>
<dbReference type="RefSeq" id="WP_183394331.1">
    <property type="nucleotide sequence ID" value="NZ_JACIDR010000001.1"/>
</dbReference>
<accession>A0A7W6GGB5</accession>
<proteinExistence type="predicted"/>
<evidence type="ECO:0000313" key="3">
    <source>
        <dbReference type="Proteomes" id="UP000528964"/>
    </source>
</evidence>
<dbReference type="InterPro" id="IPR016181">
    <property type="entry name" value="Acyl_CoA_acyltransferase"/>
</dbReference>
<dbReference type="Proteomes" id="UP000528964">
    <property type="component" value="Unassembled WGS sequence"/>
</dbReference>
<dbReference type="SUPFAM" id="SSF55729">
    <property type="entry name" value="Acyl-CoA N-acyltransferases (Nat)"/>
    <property type="match status" value="1"/>
</dbReference>
<sequence>MIAAQDIEETECLAWLDLFAAAPPDHAAEAGLACRRMAGAGALAYRAVPITEFNRVMAPGVGVPWSKEQFEEALAWLQRHAADGWAIQISPAAQPAAIAEWAAARGLEPAGAGWAKWRRPASMPIRPSASDLEVRSVGRDHGAAFARVVQQGFGLPETTRPWFAGLPGRDGWRTYLAFDGPEPVAAGAMFINGQCAWLGVDTTLTEARGRGAQASLIAARLADGAAVGVLGFTAETASPPAGEEASYASFRNYDKAGFSAAYVRPNYKLRRPS</sequence>
<protein>
    <recommendedName>
        <fullName evidence="1">N-acetyltransferase domain-containing protein</fullName>
    </recommendedName>
</protein>
<dbReference type="InterPro" id="IPR000182">
    <property type="entry name" value="GNAT_dom"/>
</dbReference>
<dbReference type="Gene3D" id="3.40.630.30">
    <property type="match status" value="1"/>
</dbReference>
<reference evidence="2 3" key="1">
    <citation type="submission" date="2020-08" db="EMBL/GenBank/DDBJ databases">
        <title>Genomic Encyclopedia of Type Strains, Phase IV (KMG-IV): sequencing the most valuable type-strain genomes for metagenomic binning, comparative biology and taxonomic classification.</title>
        <authorList>
            <person name="Goeker M."/>
        </authorList>
    </citation>
    <scope>NUCLEOTIDE SEQUENCE [LARGE SCALE GENOMIC DNA]</scope>
    <source>
        <strain evidence="2 3">DSM 25481</strain>
    </source>
</reference>
<keyword evidence="3" id="KW-1185">Reference proteome</keyword>
<organism evidence="2 3">
    <name type="scientific">Hansschlegelia beijingensis</name>
    <dbReference type="NCBI Taxonomy" id="1133344"/>
    <lineage>
        <taxon>Bacteria</taxon>
        <taxon>Pseudomonadati</taxon>
        <taxon>Pseudomonadota</taxon>
        <taxon>Alphaproteobacteria</taxon>
        <taxon>Hyphomicrobiales</taxon>
        <taxon>Methylopilaceae</taxon>
        <taxon>Hansschlegelia</taxon>
    </lineage>
</organism>